<comment type="caution">
    <text evidence="1">The sequence shown here is derived from an EMBL/GenBank/DDBJ whole genome shotgun (WGS) entry which is preliminary data.</text>
</comment>
<dbReference type="EMBL" id="JAAEDI010000042">
    <property type="protein sequence ID" value="MBR0653173.1"/>
    <property type="molecule type" value="Genomic_DNA"/>
</dbReference>
<proteinExistence type="predicted"/>
<sequence length="127" mass="13855">MITHESLAVGVVLGRHEYRFDGDALRQWLSLFPTDEDGDVMPPGMTAVVAMRAFGAVLTPRAPGNVHASQKFEVERLPLLGETLVTAVSCVEKSLRHDRRRVTILTETSDTSGGVCFRGTMGVIWAS</sequence>
<organism evidence="1 2">
    <name type="scientific">Neoroseomonas terrae</name>
    <dbReference type="NCBI Taxonomy" id="424799"/>
    <lineage>
        <taxon>Bacteria</taxon>
        <taxon>Pseudomonadati</taxon>
        <taxon>Pseudomonadota</taxon>
        <taxon>Alphaproteobacteria</taxon>
        <taxon>Acetobacterales</taxon>
        <taxon>Acetobacteraceae</taxon>
        <taxon>Neoroseomonas</taxon>
    </lineage>
</organism>
<evidence type="ECO:0000313" key="1">
    <source>
        <dbReference type="EMBL" id="MBR0653173.1"/>
    </source>
</evidence>
<evidence type="ECO:0000313" key="2">
    <source>
        <dbReference type="Proteomes" id="UP000698752"/>
    </source>
</evidence>
<protein>
    <recommendedName>
        <fullName evidence="3">N-terminal of MaoC-like dehydratase domain-containing protein</fullName>
    </recommendedName>
</protein>
<dbReference type="SUPFAM" id="SSF54637">
    <property type="entry name" value="Thioesterase/thiol ester dehydrase-isomerase"/>
    <property type="match status" value="1"/>
</dbReference>
<dbReference type="RefSeq" id="WP_211871880.1">
    <property type="nucleotide sequence ID" value="NZ_JAAEDI010000042.1"/>
</dbReference>
<gene>
    <name evidence="1" type="ORF">GXW78_26190</name>
</gene>
<dbReference type="InterPro" id="IPR029069">
    <property type="entry name" value="HotDog_dom_sf"/>
</dbReference>
<evidence type="ECO:0008006" key="3">
    <source>
        <dbReference type="Google" id="ProtNLM"/>
    </source>
</evidence>
<name>A0ABS5EQ67_9PROT</name>
<dbReference type="Gene3D" id="3.10.129.10">
    <property type="entry name" value="Hotdog Thioesterase"/>
    <property type="match status" value="1"/>
</dbReference>
<reference evidence="2" key="1">
    <citation type="journal article" date="2021" name="Syst. Appl. Microbiol.">
        <title>Roseomonas hellenica sp. nov., isolated from roots of wild-growing Alkanna tinctoria.</title>
        <authorList>
            <person name="Rat A."/>
            <person name="Naranjo H.D."/>
            <person name="Lebbe L."/>
            <person name="Cnockaert M."/>
            <person name="Krigas N."/>
            <person name="Grigoriadou K."/>
            <person name="Maloupa E."/>
            <person name="Willems A."/>
        </authorList>
    </citation>
    <scope>NUCLEOTIDE SEQUENCE [LARGE SCALE GENOMIC DNA]</scope>
    <source>
        <strain evidence="2">LMG 31159</strain>
    </source>
</reference>
<keyword evidence="2" id="KW-1185">Reference proteome</keyword>
<accession>A0ABS5EQ67</accession>
<dbReference type="Proteomes" id="UP000698752">
    <property type="component" value="Unassembled WGS sequence"/>
</dbReference>